<dbReference type="InterPro" id="IPR050109">
    <property type="entry name" value="HTH-type_TetR-like_transc_reg"/>
</dbReference>
<evidence type="ECO:0000313" key="7">
    <source>
        <dbReference type="EMBL" id="WFP16681.1"/>
    </source>
</evidence>
<organism evidence="7 8">
    <name type="scientific">Citricoccus muralis</name>
    <dbReference type="NCBI Taxonomy" id="169134"/>
    <lineage>
        <taxon>Bacteria</taxon>
        <taxon>Bacillati</taxon>
        <taxon>Actinomycetota</taxon>
        <taxon>Actinomycetes</taxon>
        <taxon>Micrococcales</taxon>
        <taxon>Micrococcaceae</taxon>
        <taxon>Citricoccus</taxon>
    </lineage>
</organism>
<accession>A0ABY8H6N6</accession>
<reference evidence="7 8" key="1">
    <citation type="submission" date="2023-04" db="EMBL/GenBank/DDBJ databases">
        <title>Funneling lignin-derived compounds into biodiesel using alkali-halophilic Citricoccus sp. P2.</title>
        <authorList>
            <person name="Luo C.-B."/>
        </authorList>
    </citation>
    <scope>NUCLEOTIDE SEQUENCE [LARGE SCALE GENOMIC DNA]</scope>
    <source>
        <strain evidence="7 8">P2</strain>
    </source>
</reference>
<protein>
    <submittedName>
        <fullName evidence="7">TetR/AcrR family transcriptional regulator</fullName>
    </submittedName>
</protein>
<keyword evidence="3" id="KW-0804">Transcription</keyword>
<dbReference type="InterPro" id="IPR009057">
    <property type="entry name" value="Homeodomain-like_sf"/>
</dbReference>
<dbReference type="PROSITE" id="PS50977">
    <property type="entry name" value="HTH_TETR_2"/>
    <property type="match status" value="1"/>
</dbReference>
<sequence length="263" mass="27972">MADTTDTGLPRAIAIAWGMQEAPQRGPSRGLSHERIVEAAIAIADAEGLTAVTMQAVARSLGFTTMSLYRYVSSKDELLLLMQDAASALPKKVTLPSGWRAALREWAQLVRAAFRAHPWILSIPRGQVSVLMPQSTRAADLGLAALEELELDDDEKVGVILSVSQFVGSMVELEQNLAREGAVEFSPEGAELMAEVITAERFPHLQPLVAGGHYVGGSPTAGDGGDGGDESSEVSALVEDEFSFGLELLLSGLEALERSRSAD</sequence>
<dbReference type="Pfam" id="PF02909">
    <property type="entry name" value="TetR_C_1"/>
    <property type="match status" value="1"/>
</dbReference>
<dbReference type="PANTHER" id="PTHR30055">
    <property type="entry name" value="HTH-TYPE TRANSCRIPTIONAL REGULATOR RUTR"/>
    <property type="match status" value="1"/>
</dbReference>
<gene>
    <name evidence="7" type="ORF">P8192_00710</name>
</gene>
<proteinExistence type="predicted"/>
<evidence type="ECO:0000256" key="3">
    <source>
        <dbReference type="ARBA" id="ARBA00023163"/>
    </source>
</evidence>
<dbReference type="Pfam" id="PF00440">
    <property type="entry name" value="TetR_N"/>
    <property type="match status" value="1"/>
</dbReference>
<dbReference type="Gene3D" id="1.10.10.60">
    <property type="entry name" value="Homeodomain-like"/>
    <property type="match status" value="1"/>
</dbReference>
<evidence type="ECO:0000256" key="2">
    <source>
        <dbReference type="ARBA" id="ARBA00023125"/>
    </source>
</evidence>
<keyword evidence="1" id="KW-0805">Transcription regulation</keyword>
<dbReference type="RefSeq" id="WP_278157779.1">
    <property type="nucleotide sequence ID" value="NZ_CP121252.1"/>
</dbReference>
<feature type="region of interest" description="Disordered" evidence="5">
    <location>
        <begin position="213"/>
        <end position="234"/>
    </location>
</feature>
<evidence type="ECO:0000256" key="4">
    <source>
        <dbReference type="PROSITE-ProRule" id="PRU00335"/>
    </source>
</evidence>
<feature type="domain" description="HTH tetR-type" evidence="6">
    <location>
        <begin position="30"/>
        <end position="90"/>
    </location>
</feature>
<dbReference type="SUPFAM" id="SSF46689">
    <property type="entry name" value="Homeodomain-like"/>
    <property type="match status" value="1"/>
</dbReference>
<evidence type="ECO:0000313" key="8">
    <source>
        <dbReference type="Proteomes" id="UP001219037"/>
    </source>
</evidence>
<dbReference type="InterPro" id="IPR036271">
    <property type="entry name" value="Tet_transcr_reg_TetR-rel_C_sf"/>
</dbReference>
<dbReference type="SUPFAM" id="SSF48498">
    <property type="entry name" value="Tetracyclin repressor-like, C-terminal domain"/>
    <property type="match status" value="1"/>
</dbReference>
<dbReference type="InterPro" id="IPR004111">
    <property type="entry name" value="Repressor_TetR_C"/>
</dbReference>
<dbReference type="Proteomes" id="UP001219037">
    <property type="component" value="Chromosome"/>
</dbReference>
<evidence type="ECO:0000259" key="6">
    <source>
        <dbReference type="PROSITE" id="PS50977"/>
    </source>
</evidence>
<keyword evidence="2 4" id="KW-0238">DNA-binding</keyword>
<dbReference type="PANTHER" id="PTHR30055:SF151">
    <property type="entry name" value="TRANSCRIPTIONAL REGULATORY PROTEIN"/>
    <property type="match status" value="1"/>
</dbReference>
<evidence type="ECO:0000256" key="1">
    <source>
        <dbReference type="ARBA" id="ARBA00023015"/>
    </source>
</evidence>
<feature type="DNA-binding region" description="H-T-H motif" evidence="4">
    <location>
        <begin position="53"/>
        <end position="72"/>
    </location>
</feature>
<dbReference type="InterPro" id="IPR001647">
    <property type="entry name" value="HTH_TetR"/>
</dbReference>
<evidence type="ECO:0000256" key="5">
    <source>
        <dbReference type="SAM" id="MobiDB-lite"/>
    </source>
</evidence>
<name>A0ABY8H6N6_9MICC</name>
<keyword evidence="8" id="KW-1185">Reference proteome</keyword>
<dbReference type="Gene3D" id="1.10.357.10">
    <property type="entry name" value="Tetracycline Repressor, domain 2"/>
    <property type="match status" value="1"/>
</dbReference>
<dbReference type="EMBL" id="CP121252">
    <property type="protein sequence ID" value="WFP16681.1"/>
    <property type="molecule type" value="Genomic_DNA"/>
</dbReference>